<dbReference type="GeneID" id="29288631"/>
<evidence type="ECO:0000256" key="1">
    <source>
        <dbReference type="ARBA" id="ARBA00005636"/>
    </source>
</evidence>
<dbReference type="GO" id="GO:0009507">
    <property type="term" value="C:chloroplast"/>
    <property type="evidence" value="ECO:0007669"/>
    <property type="project" value="UniProtKB-SubCell"/>
</dbReference>
<dbReference type="InterPro" id="IPR014726">
    <property type="entry name" value="Ribosomal_uL2_dom3"/>
</dbReference>
<reference evidence="10" key="2">
    <citation type="submission" date="2016-08" db="EMBL/GenBank/DDBJ databases">
        <authorList>
            <person name="Seilhamer J.J."/>
        </authorList>
    </citation>
    <scope>NUCLEOTIDE SEQUENCE</scope>
</reference>
<dbReference type="Gene3D" id="4.10.950.10">
    <property type="entry name" value="Ribosomal protein L2, domain 3"/>
    <property type="match status" value="1"/>
</dbReference>
<keyword evidence="10" id="KW-0150">Chloroplast</keyword>
<keyword evidence="3 10" id="KW-0934">Plastid</keyword>
<keyword evidence="5 6" id="KW-0687">Ribonucleoprotein</keyword>
<comment type="subcellular location">
    <subcellularLocation>
        <location evidence="6">Plastid</location>
        <location evidence="6">Chloroplast</location>
    </subcellularLocation>
</comment>
<dbReference type="HAMAP" id="MF_01320_B">
    <property type="entry name" value="Ribosomal_uL2_B"/>
    <property type="match status" value="1"/>
</dbReference>
<dbReference type="GO" id="GO:0005762">
    <property type="term" value="C:mitochondrial large ribosomal subunit"/>
    <property type="evidence" value="ECO:0007669"/>
    <property type="project" value="TreeGrafter"/>
</dbReference>
<dbReference type="InterPro" id="IPR002171">
    <property type="entry name" value="Ribosomal_uL2"/>
</dbReference>
<dbReference type="GO" id="GO:0032543">
    <property type="term" value="P:mitochondrial translation"/>
    <property type="evidence" value="ECO:0007669"/>
    <property type="project" value="TreeGrafter"/>
</dbReference>
<accession>A0A1C9JBE4</accession>
<organism evidence="10">
    <name type="scientific">Derbesia sp. WEST4838</name>
    <dbReference type="NCBI Taxonomy" id="1847751"/>
    <lineage>
        <taxon>Eukaryota</taxon>
        <taxon>Viridiplantae</taxon>
        <taxon>Chlorophyta</taxon>
        <taxon>core chlorophytes</taxon>
        <taxon>Ulvophyceae</taxon>
        <taxon>TCBD clade</taxon>
        <taxon>Bryopsidales</taxon>
        <taxon>Bryopsidineae</taxon>
        <taxon>Derbesiaceae</taxon>
        <taxon>Derbesia</taxon>
    </lineage>
</organism>
<dbReference type="SMART" id="SM01382">
    <property type="entry name" value="Ribosomal_L2_C"/>
    <property type="match status" value="1"/>
</dbReference>
<dbReference type="Gene3D" id="2.30.30.30">
    <property type="match status" value="1"/>
</dbReference>
<feature type="domain" description="Large ribosomal subunit protein uL2 RNA-binding" evidence="9">
    <location>
        <begin position="24"/>
        <end position="100"/>
    </location>
</feature>
<dbReference type="SUPFAM" id="SSF50249">
    <property type="entry name" value="Nucleic acid-binding proteins"/>
    <property type="match status" value="1"/>
</dbReference>
<dbReference type="PANTHER" id="PTHR13691">
    <property type="entry name" value="RIBOSOMAL PROTEIN L2"/>
    <property type="match status" value="1"/>
</dbReference>
<dbReference type="NCBIfam" id="TIGR01171">
    <property type="entry name" value="rplB_bact"/>
    <property type="match status" value="1"/>
</dbReference>
<dbReference type="Pfam" id="PF00181">
    <property type="entry name" value="Ribosomal_L2_N"/>
    <property type="match status" value="1"/>
</dbReference>
<evidence type="ECO:0000256" key="5">
    <source>
        <dbReference type="ARBA" id="ARBA00023274"/>
    </source>
</evidence>
<dbReference type="AlphaFoldDB" id="A0A1C9JBE4"/>
<dbReference type="FunFam" id="4.10.950.10:FF:000001">
    <property type="entry name" value="50S ribosomal protein L2"/>
    <property type="match status" value="1"/>
</dbReference>
<dbReference type="InterPro" id="IPR022671">
    <property type="entry name" value="Ribosomal_uL2_CS"/>
</dbReference>
<sequence length="257" mass="28982">MTLILSKKNKPQKLLTKFHAQNYGRNTHGLITSRYRGGGHKRLYRQINRKRLQYLALGQVISIEYDPNRTANIALIHYKTGRKNYILHPIGLNLGDKIITDFYAPIRPGNTLPLGKIPLGTLIHNIEIHPGKGAQVVRSAGTVAIILAKEGQFVTLRLPSGEIKNFYSHCWATIGQVGNIEHSLNRLNKAGRNRWQSKRPHVRGSVMNPVDHPHGGGEGRAPIGKKHPMTPWGKPTLGNKTRISRKYSDKFIIRKRK</sequence>
<name>A0A1C9JBE4_9CHLO</name>
<geneLocation type="chloroplast" evidence="10"/>
<comment type="similarity">
    <text evidence="1 6">Belongs to the universal ribosomal protein uL2 family.</text>
</comment>
<dbReference type="SUPFAM" id="SSF50104">
    <property type="entry name" value="Translation proteins SH3-like domain"/>
    <property type="match status" value="1"/>
</dbReference>
<keyword evidence="4 6" id="KW-0689">Ribosomal protein</keyword>
<dbReference type="EMBL" id="KX808497">
    <property type="protein sequence ID" value="AOP19162.1"/>
    <property type="molecule type" value="Genomic_DNA"/>
</dbReference>
<feature type="compositionally biased region" description="Basic residues" evidence="7">
    <location>
        <begin position="193"/>
        <end position="202"/>
    </location>
</feature>
<dbReference type="InterPro" id="IPR022666">
    <property type="entry name" value="Ribosomal_uL2_RNA-bd_dom"/>
</dbReference>
<evidence type="ECO:0000313" key="10">
    <source>
        <dbReference type="EMBL" id="AOP19162.1"/>
    </source>
</evidence>
<dbReference type="PIRSF" id="PIRSF002158">
    <property type="entry name" value="Ribosomal_L2"/>
    <property type="match status" value="1"/>
</dbReference>
<feature type="domain" description="Large ribosomal subunit protein uL2 C-terminal" evidence="8">
    <location>
        <begin position="106"/>
        <end position="235"/>
    </location>
</feature>
<dbReference type="Gene3D" id="2.40.50.140">
    <property type="entry name" value="Nucleic acid-binding proteins"/>
    <property type="match status" value="1"/>
</dbReference>
<dbReference type="PANTHER" id="PTHR13691:SF5">
    <property type="entry name" value="LARGE RIBOSOMAL SUBUNIT PROTEIN UL2M"/>
    <property type="match status" value="1"/>
</dbReference>
<dbReference type="FunFam" id="2.30.30.30:FF:000001">
    <property type="entry name" value="50S ribosomal protein L2"/>
    <property type="match status" value="1"/>
</dbReference>
<evidence type="ECO:0000259" key="8">
    <source>
        <dbReference type="SMART" id="SM01382"/>
    </source>
</evidence>
<comment type="subunit">
    <text evidence="2 6">Part of the 50S ribosomal subunit.</text>
</comment>
<dbReference type="SMART" id="SM01383">
    <property type="entry name" value="Ribosomal_L2"/>
    <property type="match status" value="1"/>
</dbReference>
<dbReference type="InterPro" id="IPR012340">
    <property type="entry name" value="NA-bd_OB-fold"/>
</dbReference>
<dbReference type="RefSeq" id="YP_009306258.1">
    <property type="nucleotide sequence ID" value="NC_031367.1"/>
</dbReference>
<dbReference type="GO" id="GO:0003735">
    <property type="term" value="F:structural constituent of ribosome"/>
    <property type="evidence" value="ECO:0007669"/>
    <property type="project" value="InterPro"/>
</dbReference>
<dbReference type="InterPro" id="IPR014722">
    <property type="entry name" value="Rib_uL2_dom2"/>
</dbReference>
<dbReference type="PROSITE" id="PS00467">
    <property type="entry name" value="RIBOSOMAL_L2"/>
    <property type="match status" value="1"/>
</dbReference>
<protein>
    <recommendedName>
        <fullName evidence="6">Large ribosomal subunit protein uL2c</fullName>
    </recommendedName>
</protein>
<evidence type="ECO:0000256" key="7">
    <source>
        <dbReference type="SAM" id="MobiDB-lite"/>
    </source>
</evidence>
<evidence type="ECO:0000256" key="3">
    <source>
        <dbReference type="ARBA" id="ARBA00022640"/>
    </source>
</evidence>
<dbReference type="InterPro" id="IPR008991">
    <property type="entry name" value="Translation_prot_SH3-like_sf"/>
</dbReference>
<evidence type="ECO:0000256" key="2">
    <source>
        <dbReference type="ARBA" id="ARBA00011838"/>
    </source>
</evidence>
<evidence type="ECO:0000256" key="4">
    <source>
        <dbReference type="ARBA" id="ARBA00022980"/>
    </source>
</evidence>
<reference evidence="10" key="1">
    <citation type="journal article" date="2016" name="Genome Biol. Evol.">
        <title>Evolutionary Dynamics of Chloroplast Genomes in Low Light: A Case Study of the Endolithic Green Alga Ostreobium quekettii.</title>
        <authorList>
            <person name="R Marcelino V."/>
            <person name="Cremen M.C."/>
            <person name="Jackson C.J."/>
            <person name="Larkum A.A."/>
            <person name="Verbruggen H."/>
        </authorList>
    </citation>
    <scope>NUCLEOTIDE SEQUENCE</scope>
</reference>
<dbReference type="InterPro" id="IPR005880">
    <property type="entry name" value="Ribosomal_uL2_bac/org-type"/>
</dbReference>
<dbReference type="Pfam" id="PF03947">
    <property type="entry name" value="Ribosomal_L2_C"/>
    <property type="match status" value="1"/>
</dbReference>
<gene>
    <name evidence="6 10" type="primary">rpl2</name>
</gene>
<dbReference type="GO" id="GO:0016740">
    <property type="term" value="F:transferase activity"/>
    <property type="evidence" value="ECO:0007669"/>
    <property type="project" value="InterPro"/>
</dbReference>
<evidence type="ECO:0000256" key="6">
    <source>
        <dbReference type="HAMAP-Rule" id="MF_01320"/>
    </source>
</evidence>
<dbReference type="GO" id="GO:0019843">
    <property type="term" value="F:rRNA binding"/>
    <property type="evidence" value="ECO:0007669"/>
    <property type="project" value="UniProtKB-UniRule"/>
</dbReference>
<evidence type="ECO:0000259" key="9">
    <source>
        <dbReference type="SMART" id="SM01383"/>
    </source>
</evidence>
<dbReference type="InterPro" id="IPR022669">
    <property type="entry name" value="Ribosomal_uL2_C"/>
</dbReference>
<feature type="region of interest" description="Disordered" evidence="7">
    <location>
        <begin position="193"/>
        <end position="240"/>
    </location>
</feature>
<proteinExistence type="inferred from homology"/>